<evidence type="ECO:0000313" key="1">
    <source>
        <dbReference type="EMBL" id="ESO99832.1"/>
    </source>
</evidence>
<dbReference type="RefSeq" id="XP_009049480.1">
    <property type="nucleotide sequence ID" value="XM_009051232.1"/>
</dbReference>
<dbReference type="EMBL" id="KB200890">
    <property type="protein sequence ID" value="ESO99832.1"/>
    <property type="molecule type" value="Genomic_DNA"/>
</dbReference>
<organism evidence="1 2">
    <name type="scientific">Lottia gigantea</name>
    <name type="common">Giant owl limpet</name>
    <dbReference type="NCBI Taxonomy" id="225164"/>
    <lineage>
        <taxon>Eukaryota</taxon>
        <taxon>Metazoa</taxon>
        <taxon>Spiralia</taxon>
        <taxon>Lophotrochozoa</taxon>
        <taxon>Mollusca</taxon>
        <taxon>Gastropoda</taxon>
        <taxon>Patellogastropoda</taxon>
        <taxon>Lottioidea</taxon>
        <taxon>Lottiidae</taxon>
        <taxon>Lottia</taxon>
    </lineage>
</organism>
<keyword evidence="2" id="KW-1185">Reference proteome</keyword>
<dbReference type="HOGENOM" id="CLU_850687_0_0_1"/>
<gene>
    <name evidence="1" type="ORF">LOTGIDRAFT_173490</name>
</gene>
<dbReference type="KEGG" id="lgi:LOTGIDRAFT_173490"/>
<evidence type="ECO:0000313" key="2">
    <source>
        <dbReference type="Proteomes" id="UP000030746"/>
    </source>
</evidence>
<reference evidence="1 2" key="1">
    <citation type="journal article" date="2013" name="Nature">
        <title>Insights into bilaterian evolution from three spiralian genomes.</title>
        <authorList>
            <person name="Simakov O."/>
            <person name="Marletaz F."/>
            <person name="Cho S.J."/>
            <person name="Edsinger-Gonzales E."/>
            <person name="Havlak P."/>
            <person name="Hellsten U."/>
            <person name="Kuo D.H."/>
            <person name="Larsson T."/>
            <person name="Lv J."/>
            <person name="Arendt D."/>
            <person name="Savage R."/>
            <person name="Osoegawa K."/>
            <person name="de Jong P."/>
            <person name="Grimwood J."/>
            <person name="Chapman J.A."/>
            <person name="Shapiro H."/>
            <person name="Aerts A."/>
            <person name="Otillar R.P."/>
            <person name="Terry A.Y."/>
            <person name="Boore J.L."/>
            <person name="Grigoriev I.V."/>
            <person name="Lindberg D.R."/>
            <person name="Seaver E.C."/>
            <person name="Weisblat D.A."/>
            <person name="Putnam N.H."/>
            <person name="Rokhsar D.S."/>
        </authorList>
    </citation>
    <scope>NUCLEOTIDE SEQUENCE [LARGE SCALE GENOMIC DNA]</scope>
</reference>
<accession>V4ARI9</accession>
<name>V4ARI9_LOTGI</name>
<dbReference type="GeneID" id="20242404"/>
<dbReference type="Proteomes" id="UP000030746">
    <property type="component" value="Unassembled WGS sequence"/>
</dbReference>
<proteinExistence type="predicted"/>
<sequence length="327" mass="36706">MGESKNSWETLLRTPSSDRIFQGTESSQATDAYLSFRWDTPHANTPSSYQIQHGADSSQSTDTYFNCPSDTPHETISTYLHGAAPFTDRPLKGADSSETAASHIAFPRDTPQETISTYQTFHGASPLTYRSLQGAKSSETDDANLVFPRDTPHESSISTYRTLHGAASTQTANINLVNTMATYQNHSNTYLVKAGYYAPTKISCSEPTIYEQSTGKHFIGECLFQELNDDVMPGLGNQEVVDLLSDVIFRDLFILKKWTVQLKHCYKYQQLKIEDTSNKHVVQDVVQDIVQDIVQQDEHRSNENTTVDQDEIVDKTTRKRNIVSSKE</sequence>
<dbReference type="CTD" id="20242404"/>
<protein>
    <submittedName>
        <fullName evidence="1">Uncharacterized protein</fullName>
    </submittedName>
</protein>
<dbReference type="AlphaFoldDB" id="V4ARI9"/>